<evidence type="ECO:0000313" key="2">
    <source>
        <dbReference type="Proteomes" id="UP000675121"/>
    </source>
</evidence>
<protein>
    <recommendedName>
        <fullName evidence="3">AlpA family phage regulatory protein</fullName>
    </recommendedName>
</protein>
<accession>A0A9N8R536</accession>
<name>A0A9N8R536_9BURK</name>
<dbReference type="Gene3D" id="1.10.238.160">
    <property type="match status" value="1"/>
</dbReference>
<evidence type="ECO:0000313" key="1">
    <source>
        <dbReference type="EMBL" id="CAE6959022.1"/>
    </source>
</evidence>
<dbReference type="RefSeq" id="WP_201138595.1">
    <property type="nucleotide sequence ID" value="NZ_CAJNAS010000029.1"/>
</dbReference>
<gene>
    <name evidence="1" type="ORF">R70211_06800</name>
</gene>
<reference evidence="1" key="1">
    <citation type="submission" date="2021-02" db="EMBL/GenBank/DDBJ databases">
        <authorList>
            <person name="Vanwijnsberghe S."/>
        </authorList>
    </citation>
    <scope>NUCLEOTIDE SEQUENCE</scope>
    <source>
        <strain evidence="1">R-70211</strain>
    </source>
</reference>
<dbReference type="Proteomes" id="UP000675121">
    <property type="component" value="Unassembled WGS sequence"/>
</dbReference>
<dbReference type="Pfam" id="PF05930">
    <property type="entry name" value="Phage_AlpA"/>
    <property type="match status" value="1"/>
</dbReference>
<keyword evidence="2" id="KW-1185">Reference proteome</keyword>
<dbReference type="AlphaFoldDB" id="A0A9N8R536"/>
<sequence length="75" mass="8497">MNRPMEDGPRARPDLAAMPDDALLRIDDVLAIVTLSRSAWYAGIRRGQFPRGIALTKRTHVWRADEIRGVIAKRD</sequence>
<dbReference type="InterPro" id="IPR010260">
    <property type="entry name" value="AlpA"/>
</dbReference>
<dbReference type="EMBL" id="CAJNAS010000029">
    <property type="protein sequence ID" value="CAE6959022.1"/>
    <property type="molecule type" value="Genomic_DNA"/>
</dbReference>
<comment type="caution">
    <text evidence="1">The sequence shown here is derived from an EMBL/GenBank/DDBJ whole genome shotgun (WGS) entry which is preliminary data.</text>
</comment>
<proteinExistence type="predicted"/>
<evidence type="ECO:0008006" key="3">
    <source>
        <dbReference type="Google" id="ProtNLM"/>
    </source>
</evidence>
<organism evidence="1 2">
    <name type="scientific">Paraburkholderia domus</name>
    <dbReference type="NCBI Taxonomy" id="2793075"/>
    <lineage>
        <taxon>Bacteria</taxon>
        <taxon>Pseudomonadati</taxon>
        <taxon>Pseudomonadota</taxon>
        <taxon>Betaproteobacteria</taxon>
        <taxon>Burkholderiales</taxon>
        <taxon>Burkholderiaceae</taxon>
        <taxon>Paraburkholderia</taxon>
    </lineage>
</organism>